<proteinExistence type="predicted"/>
<sequence length="146" mass="17272">MRAVILTVVLTLVAEAAQHPAYAGDLTAQQRMIAHAGAELASAASGQYRWYGYGYAIVRPPLYYGAYYRPYVYRGVAMSYYYSPYVYVGYARPMYYVPYSYTASAVAVQPYYTYPLGYYRYGYYAYPSYFYYAYPYSYRRLYYRYW</sequence>
<dbReference type="EMBL" id="DSVQ01000012">
    <property type="protein sequence ID" value="HGT38988.1"/>
    <property type="molecule type" value="Genomic_DNA"/>
</dbReference>
<evidence type="ECO:0000313" key="2">
    <source>
        <dbReference type="EMBL" id="HGT38988.1"/>
    </source>
</evidence>
<reference evidence="2" key="1">
    <citation type="journal article" date="2020" name="mSystems">
        <title>Genome- and Community-Level Interaction Insights into Carbon Utilization and Element Cycling Functions of Hydrothermarchaeota in Hydrothermal Sediment.</title>
        <authorList>
            <person name="Zhou Z."/>
            <person name="Liu Y."/>
            <person name="Xu W."/>
            <person name="Pan J."/>
            <person name="Luo Z.H."/>
            <person name="Li M."/>
        </authorList>
    </citation>
    <scope>NUCLEOTIDE SEQUENCE [LARGE SCALE GENOMIC DNA]</scope>
    <source>
        <strain evidence="2">SpSt-508</strain>
    </source>
</reference>
<feature type="signal peptide" evidence="1">
    <location>
        <begin position="1"/>
        <end position="23"/>
    </location>
</feature>
<comment type="caution">
    <text evidence="2">The sequence shown here is derived from an EMBL/GenBank/DDBJ whole genome shotgun (WGS) entry which is preliminary data.</text>
</comment>
<feature type="chain" id="PRO_5028338881" description="DUF3300 domain-containing protein" evidence="1">
    <location>
        <begin position="24"/>
        <end position="146"/>
    </location>
</feature>
<keyword evidence="1" id="KW-0732">Signal</keyword>
<evidence type="ECO:0008006" key="3">
    <source>
        <dbReference type="Google" id="ProtNLM"/>
    </source>
</evidence>
<accession>A0A7C4QQL0</accession>
<name>A0A7C4QQL0_9PLAN</name>
<evidence type="ECO:0000256" key="1">
    <source>
        <dbReference type="SAM" id="SignalP"/>
    </source>
</evidence>
<gene>
    <name evidence="2" type="ORF">ENS64_06955</name>
</gene>
<dbReference type="AlphaFoldDB" id="A0A7C4QQL0"/>
<protein>
    <recommendedName>
        <fullName evidence="3">DUF3300 domain-containing protein</fullName>
    </recommendedName>
</protein>
<organism evidence="2">
    <name type="scientific">Schlesneria paludicola</name>
    <dbReference type="NCBI Taxonomy" id="360056"/>
    <lineage>
        <taxon>Bacteria</taxon>
        <taxon>Pseudomonadati</taxon>
        <taxon>Planctomycetota</taxon>
        <taxon>Planctomycetia</taxon>
        <taxon>Planctomycetales</taxon>
        <taxon>Planctomycetaceae</taxon>
        <taxon>Schlesneria</taxon>
    </lineage>
</organism>